<dbReference type="Pfam" id="PF11867">
    <property type="entry name" value="T1RH-like_C"/>
    <property type="match status" value="1"/>
</dbReference>
<evidence type="ECO:0000259" key="1">
    <source>
        <dbReference type="Pfam" id="PF11867"/>
    </source>
</evidence>
<evidence type="ECO:0000313" key="2">
    <source>
        <dbReference type="EMBL" id="TCP17201.1"/>
    </source>
</evidence>
<evidence type="ECO:0000313" key="3">
    <source>
        <dbReference type="Proteomes" id="UP000295537"/>
    </source>
</evidence>
<reference evidence="2 3" key="1">
    <citation type="submission" date="2019-03" db="EMBL/GenBank/DDBJ databases">
        <title>Genomic Encyclopedia of Type Strains, Phase IV (KMG-IV): sequencing the most valuable type-strain genomes for metagenomic binning, comparative biology and taxonomic classification.</title>
        <authorList>
            <person name="Goeker M."/>
        </authorList>
    </citation>
    <scope>NUCLEOTIDE SEQUENCE [LARGE SCALE GENOMIC DNA]</scope>
    <source>
        <strain evidence="2 3">DSM 16380</strain>
    </source>
</reference>
<accession>A0A4R2N8C5</accession>
<organism evidence="2 3">
    <name type="scientific">Nicoletella semolina</name>
    <dbReference type="NCBI Taxonomy" id="271160"/>
    <lineage>
        <taxon>Bacteria</taxon>
        <taxon>Pseudomonadati</taxon>
        <taxon>Pseudomonadota</taxon>
        <taxon>Gammaproteobacteria</taxon>
        <taxon>Pasteurellales</taxon>
        <taxon>Pasteurellaceae</taxon>
        <taxon>Nicoletella</taxon>
    </lineage>
</organism>
<sequence>MLAKREPNSTANPADRQIKLVALLNQAVKADGAVDLFALLNRDQPNIEILSEQFLEKVKNSRHQALWLEAITIDWQFKESVRAKMRIEIRRALRLFKYPPDKQLEAVEFVLKQAEVIADELSH</sequence>
<name>A0A4R2N8C5_9PAST</name>
<proteinExistence type="predicted"/>
<feature type="domain" description="Type I restriction enzyme HindI endonuclease subunit-like C-terminal" evidence="1">
    <location>
        <begin position="70"/>
        <end position="119"/>
    </location>
</feature>
<dbReference type="EMBL" id="SLXJ01000007">
    <property type="protein sequence ID" value="TCP17201.1"/>
    <property type="molecule type" value="Genomic_DNA"/>
</dbReference>
<keyword evidence="3" id="KW-1185">Reference proteome</keyword>
<gene>
    <name evidence="2" type="ORF">EV693_10766</name>
</gene>
<dbReference type="AlphaFoldDB" id="A0A4R2N8C5"/>
<protein>
    <submittedName>
        <fullName evidence="2">Uncharacterized protein DUF3387</fullName>
    </submittedName>
</protein>
<comment type="caution">
    <text evidence="2">The sequence shown here is derived from an EMBL/GenBank/DDBJ whole genome shotgun (WGS) entry which is preliminary data.</text>
</comment>
<dbReference type="Proteomes" id="UP000295537">
    <property type="component" value="Unassembled WGS sequence"/>
</dbReference>
<dbReference type="InterPro" id="IPR021810">
    <property type="entry name" value="T1RH-like_C"/>
</dbReference>